<evidence type="ECO:0000313" key="4">
    <source>
        <dbReference type="Proteomes" id="UP001517247"/>
    </source>
</evidence>
<dbReference type="RefSeq" id="WP_138722994.1">
    <property type="nucleotide sequence ID" value="NZ_SSHJ02000006.1"/>
</dbReference>
<organism evidence="3 4">
    <name type="scientific">Pedobacter ureilyticus</name>
    <dbReference type="NCBI Taxonomy" id="1393051"/>
    <lineage>
        <taxon>Bacteria</taxon>
        <taxon>Pseudomonadati</taxon>
        <taxon>Bacteroidota</taxon>
        <taxon>Sphingobacteriia</taxon>
        <taxon>Sphingobacteriales</taxon>
        <taxon>Sphingobacteriaceae</taxon>
        <taxon>Pedobacter</taxon>
    </lineage>
</organism>
<protein>
    <submittedName>
        <fullName evidence="3">DUF4397 domain-containing protein</fullName>
    </submittedName>
</protein>
<evidence type="ECO:0000313" key="3">
    <source>
        <dbReference type="EMBL" id="MFN0255880.1"/>
    </source>
</evidence>
<evidence type="ECO:0000259" key="2">
    <source>
        <dbReference type="Pfam" id="PF14344"/>
    </source>
</evidence>
<evidence type="ECO:0000256" key="1">
    <source>
        <dbReference type="SAM" id="SignalP"/>
    </source>
</evidence>
<dbReference type="PROSITE" id="PS51257">
    <property type="entry name" value="PROKAR_LIPOPROTEIN"/>
    <property type="match status" value="1"/>
</dbReference>
<name>A0ABW9J6P2_9SPHI</name>
<accession>A0ABW9J6P2</accession>
<feature type="domain" description="DUF4397" evidence="2">
    <location>
        <begin position="41"/>
        <end position="153"/>
    </location>
</feature>
<sequence>MRFFLKHKAIAAALTFSVFSLGLVSCSKMDGNYEPIQVSGLNVIQASPTTELLDVYVANSRINQNVDFEFGNKIGYLSVYAGNNVFNVTKKNSQTSLKSLQHTLKPQAGYSLFVVNKLENIELLMLEDNLEQPATGKAKIRFVNLSPDGGALSLNVNGAATDLSTNKAFKEFSTFDAVDVADNVTLNIKNATSGVVETTITGVKLEEGKIYTVYAKGLKANTGDTGFSAKMFVHSKAN</sequence>
<feature type="signal peptide" evidence="1">
    <location>
        <begin position="1"/>
        <end position="22"/>
    </location>
</feature>
<dbReference type="InterPro" id="IPR025510">
    <property type="entry name" value="DUF4397"/>
</dbReference>
<proteinExistence type="predicted"/>
<dbReference type="Proteomes" id="UP001517247">
    <property type="component" value="Unassembled WGS sequence"/>
</dbReference>
<gene>
    <name evidence="3" type="ORF">E6A44_009880</name>
</gene>
<keyword evidence="1" id="KW-0732">Signal</keyword>
<keyword evidence="4" id="KW-1185">Reference proteome</keyword>
<dbReference type="EMBL" id="SSHJ02000006">
    <property type="protein sequence ID" value="MFN0255880.1"/>
    <property type="molecule type" value="Genomic_DNA"/>
</dbReference>
<feature type="chain" id="PRO_5047543457" evidence="1">
    <location>
        <begin position="23"/>
        <end position="238"/>
    </location>
</feature>
<comment type="caution">
    <text evidence="3">The sequence shown here is derived from an EMBL/GenBank/DDBJ whole genome shotgun (WGS) entry which is preliminary data.</text>
</comment>
<reference evidence="3 4" key="1">
    <citation type="submission" date="2024-12" db="EMBL/GenBank/DDBJ databases">
        <authorList>
            <person name="Hu S."/>
        </authorList>
    </citation>
    <scope>NUCLEOTIDE SEQUENCE [LARGE SCALE GENOMIC DNA]</scope>
    <source>
        <strain evidence="3 4">THG-T11</strain>
    </source>
</reference>
<dbReference type="Pfam" id="PF14344">
    <property type="entry name" value="DUF4397"/>
    <property type="match status" value="1"/>
</dbReference>